<dbReference type="AlphaFoldDB" id="A0AAD9R421"/>
<protein>
    <submittedName>
        <fullName evidence="1">Uncharacterized protein</fullName>
    </submittedName>
</protein>
<gene>
    <name evidence="1" type="ORF">P5673_002666</name>
</gene>
<name>A0AAD9R421_ACRCE</name>
<evidence type="ECO:0000313" key="2">
    <source>
        <dbReference type="Proteomes" id="UP001249851"/>
    </source>
</evidence>
<organism evidence="1 2">
    <name type="scientific">Acropora cervicornis</name>
    <name type="common">Staghorn coral</name>
    <dbReference type="NCBI Taxonomy" id="6130"/>
    <lineage>
        <taxon>Eukaryota</taxon>
        <taxon>Metazoa</taxon>
        <taxon>Cnidaria</taxon>
        <taxon>Anthozoa</taxon>
        <taxon>Hexacorallia</taxon>
        <taxon>Scleractinia</taxon>
        <taxon>Astrocoeniina</taxon>
        <taxon>Acroporidae</taxon>
        <taxon>Acropora</taxon>
    </lineage>
</organism>
<reference evidence="1" key="2">
    <citation type="journal article" date="2023" name="Science">
        <title>Genomic signatures of disease resistance in endangered staghorn corals.</title>
        <authorList>
            <person name="Vollmer S.V."/>
            <person name="Selwyn J.D."/>
            <person name="Despard B.A."/>
            <person name="Roesel C.L."/>
        </authorList>
    </citation>
    <scope>NUCLEOTIDE SEQUENCE</scope>
    <source>
        <strain evidence="1">K2</strain>
    </source>
</reference>
<dbReference type="Proteomes" id="UP001249851">
    <property type="component" value="Unassembled WGS sequence"/>
</dbReference>
<comment type="caution">
    <text evidence="1">The sequence shown here is derived from an EMBL/GenBank/DDBJ whole genome shotgun (WGS) entry which is preliminary data.</text>
</comment>
<reference evidence="1" key="1">
    <citation type="journal article" date="2023" name="G3 (Bethesda)">
        <title>Whole genome assembly and annotation of the endangered Caribbean coral Acropora cervicornis.</title>
        <authorList>
            <person name="Selwyn J.D."/>
            <person name="Vollmer S.V."/>
        </authorList>
    </citation>
    <scope>NUCLEOTIDE SEQUENCE</scope>
    <source>
        <strain evidence="1">K2</strain>
    </source>
</reference>
<dbReference type="EMBL" id="JARQWQ010000004">
    <property type="protein sequence ID" value="KAK2572425.1"/>
    <property type="molecule type" value="Genomic_DNA"/>
</dbReference>
<proteinExistence type="predicted"/>
<keyword evidence="2" id="KW-1185">Reference proteome</keyword>
<accession>A0AAD9R421</accession>
<sequence>MDARGRLLITKERTATVIQETTKVKVCSSSASYTLSKSNVTRIHVFLTTDSNNRIELVPWSESNGCFVYTKTLADGTRIRCTSDGKLIVEHAAGGSPTGTSARYLFEGRLSNGSDFQQIYEVEFIECLKTRIGASISLSDELIKLISNGWKRVDDVEFSSNNTKIAHCQPGRCLNLISVNKIRSYPWLYWTRRLNESGGELTLTRIDERDNLRDIQAKIILSSQKSTTGKDKINISLRILVESASHGPHPSVTVKFTSPHLSTFNEFSRSSVTSASQLSAWHAVTGVPSTSPTPSSADWRSRVGEEFGGHFVTYTCPHFSSKVMVKLRRRVKAEGTLRDAYRIQHP</sequence>
<evidence type="ECO:0000313" key="1">
    <source>
        <dbReference type="EMBL" id="KAK2572425.1"/>
    </source>
</evidence>